<organism evidence="3 4">
    <name type="scientific">Oceanospirillum linum</name>
    <dbReference type="NCBI Taxonomy" id="966"/>
    <lineage>
        <taxon>Bacteria</taxon>
        <taxon>Pseudomonadati</taxon>
        <taxon>Pseudomonadota</taxon>
        <taxon>Gammaproteobacteria</taxon>
        <taxon>Oceanospirillales</taxon>
        <taxon>Oceanospirillaceae</taxon>
        <taxon>Oceanospirillum</taxon>
    </lineage>
</organism>
<evidence type="ECO:0000313" key="3">
    <source>
        <dbReference type="EMBL" id="OOV85936.1"/>
    </source>
</evidence>
<name>A0A1T1H836_OCELI</name>
<dbReference type="InterPro" id="IPR014408">
    <property type="entry name" value="dGMP_Pdiesterase_EAL/HD-GYP"/>
</dbReference>
<feature type="domain" description="EAL" evidence="1">
    <location>
        <begin position="1"/>
        <end position="219"/>
    </location>
</feature>
<dbReference type="PANTHER" id="PTHR33525:SF4">
    <property type="entry name" value="CYCLIC DI-GMP PHOSPHODIESTERASE CDGJ"/>
    <property type="match status" value="1"/>
</dbReference>
<dbReference type="PROSITE" id="PS50883">
    <property type="entry name" value="EAL"/>
    <property type="match status" value="1"/>
</dbReference>
<dbReference type="InterPro" id="IPR035919">
    <property type="entry name" value="EAL_sf"/>
</dbReference>
<dbReference type="RefSeq" id="WP_078320741.1">
    <property type="nucleotide sequence ID" value="NZ_FXTS01000011.1"/>
</dbReference>
<dbReference type="PROSITE" id="PS51833">
    <property type="entry name" value="HDOD"/>
    <property type="match status" value="1"/>
</dbReference>
<reference evidence="3" key="1">
    <citation type="submission" date="2017-02" db="EMBL/GenBank/DDBJ databases">
        <title>Draft Genome Sequence of the Salt Water Bacterium Oceanospirillum linum ATCC 11336.</title>
        <authorList>
            <person name="Trachtenberg A.M."/>
            <person name="Carney J.G."/>
            <person name="Linnane J.D."/>
            <person name="Rheaume B.A."/>
            <person name="Pitts N.L."/>
            <person name="Mykles D.L."/>
            <person name="Maclea K.S."/>
        </authorList>
    </citation>
    <scope>NUCLEOTIDE SEQUENCE [LARGE SCALE GENOMIC DNA]</scope>
    <source>
        <strain evidence="3">ATCC 11336</strain>
    </source>
</reference>
<dbReference type="PANTHER" id="PTHR33525">
    <property type="match status" value="1"/>
</dbReference>
<dbReference type="InterPro" id="IPR052340">
    <property type="entry name" value="RNase_Y/CdgJ"/>
</dbReference>
<dbReference type="EMBL" id="MTSD02000010">
    <property type="protein sequence ID" value="OOV85936.1"/>
    <property type="molecule type" value="Genomic_DNA"/>
</dbReference>
<dbReference type="InterPro" id="IPR013976">
    <property type="entry name" value="HDOD"/>
</dbReference>
<feature type="domain" description="HDOD" evidence="2">
    <location>
        <begin position="213"/>
        <end position="398"/>
    </location>
</feature>
<accession>A0A1T1H836</accession>
<proteinExistence type="predicted"/>
<protein>
    <recommendedName>
        <fullName evidence="5">HDOD domain-containing protein</fullName>
    </recommendedName>
</protein>
<gene>
    <name evidence="3" type="ORF">BTA35_0215595</name>
</gene>
<evidence type="ECO:0000259" key="2">
    <source>
        <dbReference type="PROSITE" id="PS51833"/>
    </source>
</evidence>
<dbReference type="STRING" id="966.BTA35_0215595"/>
<evidence type="ECO:0000313" key="4">
    <source>
        <dbReference type="Proteomes" id="UP000190064"/>
    </source>
</evidence>
<evidence type="ECO:0008006" key="5">
    <source>
        <dbReference type="Google" id="ProtNLM"/>
    </source>
</evidence>
<dbReference type="AlphaFoldDB" id="A0A1T1H836"/>
<dbReference type="Gene3D" id="3.20.20.450">
    <property type="entry name" value="EAL domain"/>
    <property type="match status" value="1"/>
</dbReference>
<comment type="caution">
    <text evidence="3">The sequence shown here is derived from an EMBL/GenBank/DDBJ whole genome shotgun (WGS) entry which is preliminary data.</text>
</comment>
<dbReference type="Pfam" id="PF08668">
    <property type="entry name" value="HDOD"/>
    <property type="match status" value="1"/>
</dbReference>
<dbReference type="PIRSF" id="PIRSF003180">
    <property type="entry name" value="DiGMPpdiest_YuxH"/>
    <property type="match status" value="1"/>
</dbReference>
<evidence type="ECO:0000259" key="1">
    <source>
        <dbReference type="PROSITE" id="PS50883"/>
    </source>
</evidence>
<sequence>MQNKESVKSQVNVQEDYCIARQPICDENLKLAAYELLYRNNTSAIEANVSSPHEATARVCTVAFMDIGIDRLADKHPVFINMTDEWLVRGDMLPEPAERIVLEVLEDIKPTPEVLSSLKNLRSRGYKIALDDFVLTQETKAFLPYADLIKLDVMACSPELLAKRVAILKRLKIPLLAEKVETWDEFEACKEMGFTLFQGYFLSRPETMKSQPKSDSGIVLTQLMAMLHQPDPDVSKIEQQISRDPQLYYRILRYINSAQYSLPRKIESLRQAIVLLGFNNLKSLVSMMVLAGSSRRGDTLMPIALLRAKMCECLAVKTDQSPVESYFTVGLLSMLDAFFDRPLPSILEDLSLHPSVESALIHYEGALGGALKVIEAYEKADWPFVEQSDFDRHMLTECYVEAMAWADEVVGAAI</sequence>
<dbReference type="Pfam" id="PF00563">
    <property type="entry name" value="EAL"/>
    <property type="match status" value="1"/>
</dbReference>
<dbReference type="Gene3D" id="1.10.3210.10">
    <property type="entry name" value="Hypothetical protein af1432"/>
    <property type="match status" value="1"/>
</dbReference>
<keyword evidence="4" id="KW-1185">Reference proteome</keyword>
<dbReference type="InterPro" id="IPR001633">
    <property type="entry name" value="EAL_dom"/>
</dbReference>
<dbReference type="SUPFAM" id="SSF141868">
    <property type="entry name" value="EAL domain-like"/>
    <property type="match status" value="1"/>
</dbReference>
<dbReference type="SUPFAM" id="SSF109604">
    <property type="entry name" value="HD-domain/PDEase-like"/>
    <property type="match status" value="1"/>
</dbReference>
<dbReference type="Proteomes" id="UP000190064">
    <property type="component" value="Unassembled WGS sequence"/>
</dbReference>
<dbReference type="SMART" id="SM00052">
    <property type="entry name" value="EAL"/>
    <property type="match status" value="1"/>
</dbReference>